<evidence type="ECO:0000313" key="3">
    <source>
        <dbReference type="Proteomes" id="UP000297527"/>
    </source>
</evidence>
<feature type="region of interest" description="Disordered" evidence="1">
    <location>
        <begin position="294"/>
        <end position="317"/>
    </location>
</feature>
<protein>
    <submittedName>
        <fullName evidence="2">Uncharacterized protein</fullName>
    </submittedName>
</protein>
<feature type="compositionally biased region" description="Polar residues" evidence="1">
    <location>
        <begin position="34"/>
        <end position="44"/>
    </location>
</feature>
<organism evidence="2 3">
    <name type="scientific">Botryotinia convoluta</name>
    <dbReference type="NCBI Taxonomy" id="54673"/>
    <lineage>
        <taxon>Eukaryota</taxon>
        <taxon>Fungi</taxon>
        <taxon>Dikarya</taxon>
        <taxon>Ascomycota</taxon>
        <taxon>Pezizomycotina</taxon>
        <taxon>Leotiomycetes</taxon>
        <taxon>Helotiales</taxon>
        <taxon>Sclerotiniaceae</taxon>
        <taxon>Botryotinia</taxon>
    </lineage>
</organism>
<name>A0A4Z1I7W0_9HELO</name>
<proteinExistence type="predicted"/>
<dbReference type="EMBL" id="PQXN01000131">
    <property type="protein sequence ID" value="TGO53033.1"/>
    <property type="molecule type" value="Genomic_DNA"/>
</dbReference>
<reference evidence="2 3" key="1">
    <citation type="submission" date="2017-12" db="EMBL/GenBank/DDBJ databases">
        <title>Comparative genomics of Botrytis spp.</title>
        <authorList>
            <person name="Valero-Jimenez C.A."/>
            <person name="Tapia P."/>
            <person name="Veloso J."/>
            <person name="Silva-Moreno E."/>
            <person name="Staats M."/>
            <person name="Valdes J.H."/>
            <person name="Van Kan J.A.L."/>
        </authorList>
    </citation>
    <scope>NUCLEOTIDE SEQUENCE [LARGE SCALE GENOMIC DNA]</scope>
    <source>
        <strain evidence="2 3">MUCL11595</strain>
    </source>
</reference>
<comment type="caution">
    <text evidence="2">The sequence shown here is derived from an EMBL/GenBank/DDBJ whole genome shotgun (WGS) entry which is preliminary data.</text>
</comment>
<dbReference type="Proteomes" id="UP000297527">
    <property type="component" value="Unassembled WGS sequence"/>
</dbReference>
<accession>A0A4Z1I7W0</accession>
<feature type="region of interest" description="Disordered" evidence="1">
    <location>
        <begin position="19"/>
        <end position="49"/>
    </location>
</feature>
<evidence type="ECO:0000256" key="1">
    <source>
        <dbReference type="SAM" id="MobiDB-lite"/>
    </source>
</evidence>
<gene>
    <name evidence="2" type="ORF">BCON_0131g00320</name>
</gene>
<dbReference type="AlphaFoldDB" id="A0A4Z1I7W0"/>
<feature type="region of interest" description="Disordered" evidence="1">
    <location>
        <begin position="253"/>
        <end position="280"/>
    </location>
</feature>
<keyword evidence="3" id="KW-1185">Reference proteome</keyword>
<sequence>MAGGTVDEQATLGELCNDVFSEVPPSNDDEMPDTPNSVSTNSPPNKDYNYFDTEKVKRYTCPYCKNTYTTTRESMSLIAPVDMEQEEVLKCPHCEVPSIRETLKFTEETIEARPRKSYIPISTGKKRFLCPHCKRASNTTLEAMLTRIPEVTEQGELRKCLYCEKPSLKTTLESHSDTMLCESPHIPIQADENSSSNINIQPSRQLFSPDQASTGTPSSQILEGTIHIPASQNSPDQQPAFQITFDQRSAIQSTTNQYPASQPSSDEQPASDSNSHQQPTFQSNLYQQSISQPTLQQPAFQPSSDEQPISDSNSYQQPTFQSNLYQQQPAVYPNPGPQPAFQITLDQRSAIQNITNQYPAFQTAFDQQPAFQPSLNQQSISQLSFNQQSTFSPTHHQQPAYMNPKPAIIEFGISVRNQVAIFAET</sequence>
<dbReference type="OrthoDB" id="3551558at2759"/>
<evidence type="ECO:0000313" key="2">
    <source>
        <dbReference type="EMBL" id="TGO53033.1"/>
    </source>
</evidence>